<reference evidence="2" key="1">
    <citation type="submission" date="2014-09" db="EMBL/GenBank/DDBJ databases">
        <title>Genome sequence of the luminous mushroom Mycena chlorophos for searching fungal bioluminescence genes.</title>
        <authorList>
            <person name="Tanaka Y."/>
            <person name="Kasuga D."/>
            <person name="Oba Y."/>
            <person name="Hase S."/>
            <person name="Sato K."/>
            <person name="Oba Y."/>
            <person name="Sakakibara Y."/>
        </authorList>
    </citation>
    <scope>NUCLEOTIDE SEQUENCE</scope>
</reference>
<proteinExistence type="predicted"/>
<organism evidence="2 3">
    <name type="scientific">Mycena chlorophos</name>
    <name type="common">Agaric fungus</name>
    <name type="synonym">Agaricus chlorophos</name>
    <dbReference type="NCBI Taxonomy" id="658473"/>
    <lineage>
        <taxon>Eukaryota</taxon>
        <taxon>Fungi</taxon>
        <taxon>Dikarya</taxon>
        <taxon>Basidiomycota</taxon>
        <taxon>Agaricomycotina</taxon>
        <taxon>Agaricomycetes</taxon>
        <taxon>Agaricomycetidae</taxon>
        <taxon>Agaricales</taxon>
        <taxon>Marasmiineae</taxon>
        <taxon>Mycenaceae</taxon>
        <taxon>Mycena</taxon>
    </lineage>
</organism>
<dbReference type="CDD" id="cd09917">
    <property type="entry name" value="F-box_SF"/>
    <property type="match status" value="1"/>
</dbReference>
<dbReference type="SUPFAM" id="SSF52047">
    <property type="entry name" value="RNI-like"/>
    <property type="match status" value="1"/>
</dbReference>
<dbReference type="Pfam" id="PF00646">
    <property type="entry name" value="F-box"/>
    <property type="match status" value="1"/>
</dbReference>
<feature type="domain" description="F-box" evidence="1">
    <location>
        <begin position="5"/>
        <end position="47"/>
    </location>
</feature>
<evidence type="ECO:0000313" key="3">
    <source>
        <dbReference type="Proteomes" id="UP000815677"/>
    </source>
</evidence>
<evidence type="ECO:0000259" key="1">
    <source>
        <dbReference type="Pfam" id="PF00646"/>
    </source>
</evidence>
<gene>
    <name evidence="2" type="ORF">MCHLO_11534</name>
</gene>
<accession>A0ABQ0LUI2</accession>
<sequence>MAALLPSELLDRIFGNFSLADFYERRTIARFGLVCKSWGSASRYQLFRSVKLTERNIDSFLELVPASAFPISSVIRSLELASGGRNQEIICASIPTLGALPLIKRLRITMNEAVLMDNLSMLGELFPNITELQLHASELSFATILKTTHTFKLLQSLALSWVYLTDEPPSGLSLGVHPHWHKLALDLTSMSVTQPLNETSRTTSEHFFGFLLALDLVPVMTALSVSAYNPGHVGHANLSLYLRQHGKHIEDLRIETQDSKFAGVDALSSCTTLKRLEIVLNLNRPTNILEQLLDTFKNVAQSCQRTLKRIIVVDMYGARPVNLEWDDLDELLATDKRFACLELFLFQSSNSLVCDSFREGMPLAGKRILLQVESMFST</sequence>
<evidence type="ECO:0000313" key="2">
    <source>
        <dbReference type="EMBL" id="GAT54698.1"/>
    </source>
</evidence>
<dbReference type="EMBL" id="DF848742">
    <property type="protein sequence ID" value="GAT54698.1"/>
    <property type="molecule type" value="Genomic_DNA"/>
</dbReference>
<dbReference type="InterPro" id="IPR001810">
    <property type="entry name" value="F-box_dom"/>
</dbReference>
<dbReference type="Gene3D" id="3.80.10.10">
    <property type="entry name" value="Ribonuclease Inhibitor"/>
    <property type="match status" value="1"/>
</dbReference>
<dbReference type="Proteomes" id="UP000815677">
    <property type="component" value="Unassembled WGS sequence"/>
</dbReference>
<protein>
    <recommendedName>
        <fullName evidence="1">F-box domain-containing protein</fullName>
    </recommendedName>
</protein>
<keyword evidence="3" id="KW-1185">Reference proteome</keyword>
<dbReference type="InterPro" id="IPR032675">
    <property type="entry name" value="LRR_dom_sf"/>
</dbReference>
<name>A0ABQ0LUI2_MYCCL</name>